<sequence length="601" mass="67424">MPNARVDYSVVQAAPGHGEPLNVWVTTGPNASNEPFPNALLKGNIVKSDPFPDGDDDLTKAFLPILTVREIRMMQFINSVTDRAGWQEQVFKKEVVLKWREQTVPPNAQNTANVTNELFDSCIRELRHKARGIYQNPVAPLVVYNGNVVKADLAVSESTKLALQEAVKPLEDIPDQEKDWCPVSDAPIRNIVDPSLFPLVYGKTRALKVGEKVVGVEDCIEGSGAGEVLKKNSKRLDENYFGETFNSMKPFSLEFQWLPCEVNVEGDRARITSYINNLHPKHTALYAAIEEVINAAIPLWQATLAPLYGDFGWGEPQFFKRIPQCNEVSYAEDGSLVQPQGDQFDPRAFKLALPESVSFKNLYGKKGKPLQVIVKMVNFELTPERAGYEGESWHVEGMANECICATATYCYSLANVKSPHLAFQQLVDGSNFEGEFENELGEHGFLAEYFGCSRDRGGIQDVGSIELREGRLITFPNLLLHQIQPFELEDATRPGHVKLLHMFLVDPNVRIVSTADVPVQRKDWWRERVIERVALGGRSGVQGLGGLPIELKDQVFNGVEEFPISLEDAKKSRKDLLEERKRYVLDHADVVHDCNNFYLPD</sequence>
<feature type="domain" description="DUF4246" evidence="1">
    <location>
        <begin position="117"/>
        <end position="527"/>
    </location>
</feature>
<organism evidence="3 4">
    <name type="scientific">Coprinellus micaceus</name>
    <name type="common">Glistening ink-cap mushroom</name>
    <name type="synonym">Coprinus micaceus</name>
    <dbReference type="NCBI Taxonomy" id="71717"/>
    <lineage>
        <taxon>Eukaryota</taxon>
        <taxon>Fungi</taxon>
        <taxon>Dikarya</taxon>
        <taxon>Basidiomycota</taxon>
        <taxon>Agaricomycotina</taxon>
        <taxon>Agaricomycetes</taxon>
        <taxon>Agaricomycetidae</taxon>
        <taxon>Agaricales</taxon>
        <taxon>Agaricineae</taxon>
        <taxon>Psathyrellaceae</taxon>
        <taxon>Coprinellus</taxon>
    </lineage>
</organism>
<dbReference type="Proteomes" id="UP000298030">
    <property type="component" value="Unassembled WGS sequence"/>
</dbReference>
<gene>
    <name evidence="3" type="ORF">FA13DRAFT_1661187</name>
</gene>
<dbReference type="InterPro" id="IPR025340">
    <property type="entry name" value="DUF4246"/>
</dbReference>
<evidence type="ECO:0000313" key="4">
    <source>
        <dbReference type="Proteomes" id="UP000298030"/>
    </source>
</evidence>
<keyword evidence="4" id="KW-1185">Reference proteome</keyword>
<dbReference type="PANTHER" id="PTHR33119">
    <property type="entry name" value="IFI3P"/>
    <property type="match status" value="1"/>
</dbReference>
<dbReference type="InterPro" id="IPR049207">
    <property type="entry name" value="DUF4246_N"/>
</dbReference>
<dbReference type="Pfam" id="PF14033">
    <property type="entry name" value="DUF4246"/>
    <property type="match status" value="1"/>
</dbReference>
<proteinExistence type="predicted"/>
<dbReference type="InterPro" id="IPR049192">
    <property type="entry name" value="DUF4246_C"/>
</dbReference>
<dbReference type="PANTHER" id="PTHR33119:SF1">
    <property type="entry name" value="FE2OG DIOXYGENASE DOMAIN-CONTAINING PROTEIN"/>
    <property type="match status" value="1"/>
</dbReference>
<dbReference type="AlphaFoldDB" id="A0A4Y7TK06"/>
<feature type="domain" description="DUF4246" evidence="2">
    <location>
        <begin position="15"/>
        <end position="101"/>
    </location>
</feature>
<dbReference type="STRING" id="71717.A0A4Y7TK06"/>
<protein>
    <submittedName>
        <fullName evidence="3">Uncharacterized protein</fullName>
    </submittedName>
</protein>
<dbReference type="OrthoDB" id="415532at2759"/>
<comment type="caution">
    <text evidence="3">The sequence shown here is derived from an EMBL/GenBank/DDBJ whole genome shotgun (WGS) entry which is preliminary data.</text>
</comment>
<reference evidence="3 4" key="1">
    <citation type="journal article" date="2019" name="Nat. Ecol. Evol.">
        <title>Megaphylogeny resolves global patterns of mushroom evolution.</title>
        <authorList>
            <person name="Varga T."/>
            <person name="Krizsan K."/>
            <person name="Foldi C."/>
            <person name="Dima B."/>
            <person name="Sanchez-Garcia M."/>
            <person name="Sanchez-Ramirez S."/>
            <person name="Szollosi G.J."/>
            <person name="Szarkandi J.G."/>
            <person name="Papp V."/>
            <person name="Albert L."/>
            <person name="Andreopoulos W."/>
            <person name="Angelini C."/>
            <person name="Antonin V."/>
            <person name="Barry K.W."/>
            <person name="Bougher N.L."/>
            <person name="Buchanan P."/>
            <person name="Buyck B."/>
            <person name="Bense V."/>
            <person name="Catcheside P."/>
            <person name="Chovatia M."/>
            <person name="Cooper J."/>
            <person name="Damon W."/>
            <person name="Desjardin D."/>
            <person name="Finy P."/>
            <person name="Geml J."/>
            <person name="Haridas S."/>
            <person name="Hughes K."/>
            <person name="Justo A."/>
            <person name="Karasinski D."/>
            <person name="Kautmanova I."/>
            <person name="Kiss B."/>
            <person name="Kocsube S."/>
            <person name="Kotiranta H."/>
            <person name="LaButti K.M."/>
            <person name="Lechner B.E."/>
            <person name="Liimatainen K."/>
            <person name="Lipzen A."/>
            <person name="Lukacs Z."/>
            <person name="Mihaltcheva S."/>
            <person name="Morgado L.N."/>
            <person name="Niskanen T."/>
            <person name="Noordeloos M.E."/>
            <person name="Ohm R.A."/>
            <person name="Ortiz-Santana B."/>
            <person name="Ovrebo C."/>
            <person name="Racz N."/>
            <person name="Riley R."/>
            <person name="Savchenko A."/>
            <person name="Shiryaev A."/>
            <person name="Soop K."/>
            <person name="Spirin V."/>
            <person name="Szebenyi C."/>
            <person name="Tomsovsky M."/>
            <person name="Tulloss R.E."/>
            <person name="Uehling J."/>
            <person name="Grigoriev I.V."/>
            <person name="Vagvolgyi C."/>
            <person name="Papp T."/>
            <person name="Martin F.M."/>
            <person name="Miettinen O."/>
            <person name="Hibbett D.S."/>
            <person name="Nagy L.G."/>
        </authorList>
    </citation>
    <scope>NUCLEOTIDE SEQUENCE [LARGE SCALE GENOMIC DNA]</scope>
    <source>
        <strain evidence="3 4">FP101781</strain>
    </source>
</reference>
<accession>A0A4Y7TK06</accession>
<name>A0A4Y7TK06_COPMI</name>
<evidence type="ECO:0000259" key="2">
    <source>
        <dbReference type="Pfam" id="PF21666"/>
    </source>
</evidence>
<evidence type="ECO:0000259" key="1">
    <source>
        <dbReference type="Pfam" id="PF14033"/>
    </source>
</evidence>
<evidence type="ECO:0000313" key="3">
    <source>
        <dbReference type="EMBL" id="TEB34278.1"/>
    </source>
</evidence>
<dbReference type="Pfam" id="PF21666">
    <property type="entry name" value="DUF4246_N"/>
    <property type="match status" value="1"/>
</dbReference>
<dbReference type="EMBL" id="QPFP01000010">
    <property type="protein sequence ID" value="TEB34278.1"/>
    <property type="molecule type" value="Genomic_DNA"/>
</dbReference>